<dbReference type="Gene3D" id="1.10.1740.10">
    <property type="match status" value="1"/>
</dbReference>
<dbReference type="KEGG" id="aym:YM304_03670"/>
<dbReference type="AlphaFoldDB" id="A0A6C7E192"/>
<dbReference type="SUPFAM" id="SSF88946">
    <property type="entry name" value="Sigma2 domain of RNA polymerase sigma factors"/>
    <property type="match status" value="1"/>
</dbReference>
<evidence type="ECO:0000259" key="1">
    <source>
        <dbReference type="Pfam" id="PF04542"/>
    </source>
</evidence>
<organism evidence="2 3">
    <name type="scientific">Ilumatobacter coccineus (strain NBRC 103263 / KCTC 29153 / YM16-304)</name>
    <dbReference type="NCBI Taxonomy" id="1313172"/>
    <lineage>
        <taxon>Bacteria</taxon>
        <taxon>Bacillati</taxon>
        <taxon>Actinomycetota</taxon>
        <taxon>Acidimicrobiia</taxon>
        <taxon>Acidimicrobiales</taxon>
        <taxon>Ilumatobacteraceae</taxon>
        <taxon>Ilumatobacter</taxon>
    </lineage>
</organism>
<dbReference type="InterPro" id="IPR013325">
    <property type="entry name" value="RNA_pol_sigma_r2"/>
</dbReference>
<dbReference type="InterPro" id="IPR007627">
    <property type="entry name" value="RNA_pol_sigma70_r2"/>
</dbReference>
<protein>
    <recommendedName>
        <fullName evidence="1">RNA polymerase sigma-70 region 2 domain-containing protein</fullName>
    </recommendedName>
</protein>
<dbReference type="EMBL" id="AP012057">
    <property type="protein sequence ID" value="BAN00681.1"/>
    <property type="molecule type" value="Genomic_DNA"/>
</dbReference>
<dbReference type="OrthoDB" id="3692620at2"/>
<keyword evidence="3" id="KW-1185">Reference proteome</keyword>
<dbReference type="Proteomes" id="UP000011863">
    <property type="component" value="Chromosome"/>
</dbReference>
<feature type="domain" description="RNA polymerase sigma-70 region 2" evidence="1">
    <location>
        <begin position="12"/>
        <end position="65"/>
    </location>
</feature>
<reference evidence="2 3" key="1">
    <citation type="journal article" date="2013" name="Int. J. Syst. Evol. Microbiol.">
        <title>Ilumatobacter nonamiense sp. nov. and Ilumatobacter coccineum sp. nov., isolated from seashore sand.</title>
        <authorList>
            <person name="Matsumoto A."/>
            <person name="Kasai H."/>
            <person name="Matsuo Y."/>
            <person name="Shizuri Y."/>
            <person name="Ichikawa N."/>
            <person name="Fujita N."/>
            <person name="Omura S."/>
            <person name="Takahashi Y."/>
        </authorList>
    </citation>
    <scope>NUCLEOTIDE SEQUENCE [LARGE SCALE GENOMIC DNA]</scope>
    <source>
        <strain evidence="3">NBRC 103263 / KCTC 29153 / YM16-304</strain>
    </source>
</reference>
<evidence type="ECO:0000313" key="3">
    <source>
        <dbReference type="Proteomes" id="UP000011863"/>
    </source>
</evidence>
<evidence type="ECO:0000313" key="2">
    <source>
        <dbReference type="EMBL" id="BAN00681.1"/>
    </source>
</evidence>
<dbReference type="GO" id="GO:0006352">
    <property type="term" value="P:DNA-templated transcription initiation"/>
    <property type="evidence" value="ECO:0007669"/>
    <property type="project" value="InterPro"/>
</dbReference>
<gene>
    <name evidence="2" type="ORF">YM304_03670</name>
</gene>
<sequence length="479" mass="50803">MTVATDTDFEVLFKEQYPRLVALGIALTSSGEVANDLAQETLARAHANWEHVSDTESPAAWLRTVGGGLLSYGSGEDDSRSVDDMSVIRPFGQPVRAAVTTDRVAISSSTADIEAWQRGGDRLIDDPRMRAAAEALDEFSLIEVQAYVVDFSVAARIDASAVPEPIPISEPFSVIAVGTTVDGAGDLSTVITYVFDDPEAATAMSDSVERAWHQPSARDALAPATFYQSIDVEAVGRTIVVTAPLDANTSSSKWIEFLARGEAVFTHAPSENTDPAEVDRPDATCAAPEVCLRYSIEEGDYAVLIAETFCISIGELAKANGWSDVNVDFPGPDSTIVIPSFESRSSCPDPTDGFVASSLDAAGGVEGPLVYWSERPDGERESEAALIEGLLMQEGDCLYVGSDEFRSVVLWEYGTRWLADEVAVLLPDGSTIPVGSTIDGRGGGYHAPSQLSAFTTSDAVIGRAEQCAGPTGEVAVIQS</sequence>
<proteinExistence type="predicted"/>
<dbReference type="Pfam" id="PF04542">
    <property type="entry name" value="Sigma70_r2"/>
    <property type="match status" value="1"/>
</dbReference>
<dbReference type="GO" id="GO:0003700">
    <property type="term" value="F:DNA-binding transcription factor activity"/>
    <property type="evidence" value="ECO:0007669"/>
    <property type="project" value="InterPro"/>
</dbReference>
<name>A0A6C7E192_ILUCY</name>
<accession>A0A6C7E192</accession>